<feature type="site" description="Lowers pKa of active site Tyr" evidence="3">
    <location>
        <position position="81"/>
    </location>
</feature>
<keyword evidence="7" id="KW-1185">Reference proteome</keyword>
<dbReference type="InterPro" id="IPR044494">
    <property type="entry name" value="AKR3C2/3"/>
</dbReference>
<accession>A0A1B9G8H3</accession>
<dbReference type="EMBL" id="KI894019">
    <property type="protein sequence ID" value="OCF27328.1"/>
    <property type="molecule type" value="Genomic_DNA"/>
</dbReference>
<evidence type="ECO:0000313" key="5">
    <source>
        <dbReference type="EMBL" id="OCF27328.1"/>
    </source>
</evidence>
<dbReference type="Proteomes" id="UP000092730">
    <property type="component" value="Chromosome 2"/>
</dbReference>
<evidence type="ECO:0000313" key="7">
    <source>
        <dbReference type="Proteomes" id="UP000092730"/>
    </source>
</evidence>
<dbReference type="CDD" id="cd19120">
    <property type="entry name" value="AKR_AKR3C2-3"/>
    <property type="match status" value="1"/>
</dbReference>
<evidence type="ECO:0000259" key="4">
    <source>
        <dbReference type="Pfam" id="PF00248"/>
    </source>
</evidence>
<dbReference type="PIRSF" id="PIRSF000097">
    <property type="entry name" value="AKR"/>
    <property type="match status" value="1"/>
</dbReference>
<gene>
    <name evidence="5" type="ORF">I302_02169</name>
    <name evidence="6" type="ORF">I302_103468</name>
</gene>
<reference evidence="5" key="1">
    <citation type="submission" date="2013-07" db="EMBL/GenBank/DDBJ databases">
        <title>The Genome Sequence of Cryptococcus bestiolae CBS10118.</title>
        <authorList>
            <consortium name="The Broad Institute Genome Sequencing Platform"/>
            <person name="Cuomo C."/>
            <person name="Litvintseva A."/>
            <person name="Chen Y."/>
            <person name="Heitman J."/>
            <person name="Sun S."/>
            <person name="Springer D."/>
            <person name="Dromer F."/>
            <person name="Young S.K."/>
            <person name="Zeng Q."/>
            <person name="Gargeya S."/>
            <person name="Fitzgerald M."/>
            <person name="Abouelleil A."/>
            <person name="Alvarado L."/>
            <person name="Berlin A.M."/>
            <person name="Chapman S.B."/>
            <person name="Dewar J."/>
            <person name="Goldberg J."/>
            <person name="Griggs A."/>
            <person name="Gujja S."/>
            <person name="Hansen M."/>
            <person name="Howarth C."/>
            <person name="Imamovic A."/>
            <person name="Larimer J."/>
            <person name="McCowan C."/>
            <person name="Murphy C."/>
            <person name="Pearson M."/>
            <person name="Priest M."/>
            <person name="Roberts A."/>
            <person name="Saif S."/>
            <person name="Shea T."/>
            <person name="Sykes S."/>
            <person name="Wortman J."/>
            <person name="Nusbaum C."/>
            <person name="Birren B."/>
        </authorList>
    </citation>
    <scope>NUCLEOTIDE SEQUENCE [LARGE SCALE GENOMIC DNA]</scope>
    <source>
        <strain evidence="5">CBS 10118</strain>
    </source>
</reference>
<reference evidence="6" key="2">
    <citation type="submission" date="2013-07" db="EMBL/GenBank/DDBJ databases">
        <authorList>
            <consortium name="The Broad Institute Genome Sequencing Platform"/>
            <person name="Cuomo C."/>
            <person name="Litvintseva A."/>
            <person name="Chen Y."/>
            <person name="Heitman J."/>
            <person name="Sun S."/>
            <person name="Springer D."/>
            <person name="Dromer F."/>
            <person name="Young S.K."/>
            <person name="Zeng Q."/>
            <person name="Gargeya S."/>
            <person name="Fitzgerald M."/>
            <person name="Abouelleil A."/>
            <person name="Alvarado L."/>
            <person name="Berlin A.M."/>
            <person name="Chapman S.B."/>
            <person name="Dewar J."/>
            <person name="Goldberg J."/>
            <person name="Griggs A."/>
            <person name="Gujja S."/>
            <person name="Hansen M."/>
            <person name="Howarth C."/>
            <person name="Imamovic A."/>
            <person name="Larimer J."/>
            <person name="McCowan C."/>
            <person name="Murphy C."/>
            <person name="Pearson M."/>
            <person name="Priest M."/>
            <person name="Roberts A."/>
            <person name="Saif S."/>
            <person name="Shea T."/>
            <person name="Sykes S."/>
            <person name="Wortman J."/>
            <person name="Nusbaum C."/>
            <person name="Birren B."/>
        </authorList>
    </citation>
    <scope>NUCLEOTIDE SEQUENCE</scope>
    <source>
        <strain evidence="6">CBS 10118</strain>
    </source>
</reference>
<organism evidence="5">
    <name type="scientific">Kwoniella bestiolae CBS 10118</name>
    <dbReference type="NCBI Taxonomy" id="1296100"/>
    <lineage>
        <taxon>Eukaryota</taxon>
        <taxon>Fungi</taxon>
        <taxon>Dikarya</taxon>
        <taxon>Basidiomycota</taxon>
        <taxon>Agaricomycotina</taxon>
        <taxon>Tremellomycetes</taxon>
        <taxon>Tremellales</taxon>
        <taxon>Cryptococcaceae</taxon>
        <taxon>Kwoniella</taxon>
    </lineage>
</organism>
<dbReference type="SUPFAM" id="SSF51430">
    <property type="entry name" value="NAD(P)-linked oxidoreductase"/>
    <property type="match status" value="1"/>
</dbReference>
<evidence type="ECO:0000313" key="6">
    <source>
        <dbReference type="EMBL" id="WVW81474.1"/>
    </source>
</evidence>
<dbReference type="AlphaFoldDB" id="A0A1B9G8H3"/>
<dbReference type="GeneID" id="30206568"/>
<evidence type="ECO:0000256" key="1">
    <source>
        <dbReference type="PIRSR" id="PIRSR000097-1"/>
    </source>
</evidence>
<evidence type="ECO:0000256" key="3">
    <source>
        <dbReference type="PIRSR" id="PIRSR000097-3"/>
    </source>
</evidence>
<dbReference type="InterPro" id="IPR023210">
    <property type="entry name" value="NADP_OxRdtase_dom"/>
</dbReference>
<dbReference type="InterPro" id="IPR036812">
    <property type="entry name" value="NAD(P)_OxRdtase_dom_sf"/>
</dbReference>
<evidence type="ECO:0000256" key="2">
    <source>
        <dbReference type="PIRSR" id="PIRSR000097-2"/>
    </source>
</evidence>
<dbReference type="PANTHER" id="PTHR11732">
    <property type="entry name" value="ALDO/KETO REDUCTASE"/>
    <property type="match status" value="1"/>
</dbReference>
<dbReference type="InterPro" id="IPR020471">
    <property type="entry name" value="AKR"/>
</dbReference>
<feature type="binding site" evidence="2">
    <location>
        <position position="114"/>
    </location>
    <ligand>
        <name>substrate</name>
    </ligand>
</feature>
<protein>
    <recommendedName>
        <fullName evidence="4">NADP-dependent oxidoreductase domain-containing protein</fullName>
    </recommendedName>
</protein>
<reference evidence="6" key="4">
    <citation type="submission" date="2024-02" db="EMBL/GenBank/DDBJ databases">
        <title>Comparative genomics of Cryptococcus and Kwoniella reveals pathogenesis evolution and contrasting modes of karyotype evolution via chromosome fusion or intercentromeric recombination.</title>
        <authorList>
            <person name="Coelho M.A."/>
            <person name="David-Palma M."/>
            <person name="Shea T."/>
            <person name="Bowers K."/>
            <person name="McGinley-Smith S."/>
            <person name="Mohammad A.W."/>
            <person name="Gnirke A."/>
            <person name="Yurkov A.M."/>
            <person name="Nowrousian M."/>
            <person name="Sun S."/>
            <person name="Cuomo C.A."/>
            <person name="Heitman J."/>
        </authorList>
    </citation>
    <scope>NUCLEOTIDE SEQUENCE</scope>
    <source>
        <strain evidence="6">CBS 10118</strain>
    </source>
</reference>
<dbReference type="KEGG" id="kbi:30206568"/>
<reference evidence="5" key="3">
    <citation type="submission" date="2014-01" db="EMBL/GenBank/DDBJ databases">
        <title>Evolution of pathogenesis and genome organization in the Tremellales.</title>
        <authorList>
            <person name="Cuomo C."/>
            <person name="Litvintseva A."/>
            <person name="Heitman J."/>
            <person name="Chen Y."/>
            <person name="Sun S."/>
            <person name="Springer D."/>
            <person name="Dromer F."/>
            <person name="Young S."/>
            <person name="Zeng Q."/>
            <person name="Chapman S."/>
            <person name="Gujja S."/>
            <person name="Saif S."/>
            <person name="Birren B."/>
        </authorList>
    </citation>
    <scope>NUCLEOTIDE SEQUENCE</scope>
    <source>
        <strain evidence="5">CBS 10118</strain>
    </source>
</reference>
<sequence length="292" mass="32443">MTNNSSVAQTVTLNSGNKVPILAFGTAAPFLGKDCSNAILQALRAGFWHIDTAQLYGNQEYVGKALSLWEGKREEVYITAKWGLDGGEKNDPRKALEETLSKMGVEYIDMFLMHSPITISPLSIAEAWSIMETLQEEGKCIDIGISNFGATDIRELCKTWKVIPAINQIEFSPYNAHDPLSKACVKACEEHGIAVSGFGCLQPLSLSDPPLPLNPILHKLCGEKGSTPGQVLLRWAQQEMSGTVVTTTSQPHRMHEDVEAFDRPLLTDEEMEEIRKVGEGRYYRRYLDPFRP</sequence>
<dbReference type="OrthoDB" id="2563792at2759"/>
<name>A0A1B9G8H3_9TREE</name>
<dbReference type="Gene3D" id="3.20.20.100">
    <property type="entry name" value="NADP-dependent oxidoreductase domain"/>
    <property type="match status" value="1"/>
</dbReference>
<feature type="active site" description="Proton donor" evidence="1">
    <location>
        <position position="56"/>
    </location>
</feature>
<dbReference type="VEuPathDB" id="FungiDB:I302_02169"/>
<proteinExistence type="predicted"/>
<dbReference type="GO" id="GO:0016652">
    <property type="term" value="F:oxidoreductase activity, acting on NAD(P)H as acceptor"/>
    <property type="evidence" value="ECO:0007669"/>
    <property type="project" value="InterPro"/>
</dbReference>
<dbReference type="EMBL" id="CP144542">
    <property type="protein sequence ID" value="WVW81474.1"/>
    <property type="molecule type" value="Genomic_DNA"/>
</dbReference>
<dbReference type="PRINTS" id="PR00069">
    <property type="entry name" value="ALDKETRDTASE"/>
</dbReference>
<feature type="domain" description="NADP-dependent oxidoreductase" evidence="4">
    <location>
        <begin position="36"/>
        <end position="277"/>
    </location>
</feature>
<dbReference type="STRING" id="1296100.A0A1B9G8H3"/>
<dbReference type="Pfam" id="PF00248">
    <property type="entry name" value="Aldo_ket_red"/>
    <property type="match status" value="1"/>
</dbReference>
<dbReference type="RefSeq" id="XP_019048398.1">
    <property type="nucleotide sequence ID" value="XM_019188836.1"/>
</dbReference>